<comment type="similarity">
    <text evidence="1">Belongs to the putative lipase ROG1 family.</text>
</comment>
<dbReference type="SUPFAM" id="SSF53474">
    <property type="entry name" value="alpha/beta-Hydrolases"/>
    <property type="match status" value="1"/>
</dbReference>
<dbReference type="Gene3D" id="3.40.50.300">
    <property type="entry name" value="P-loop containing nucleotide triphosphate hydrolases"/>
    <property type="match status" value="1"/>
</dbReference>
<dbReference type="PANTHER" id="PTHR10039">
    <property type="entry name" value="AMELOGENIN"/>
    <property type="match status" value="1"/>
</dbReference>
<dbReference type="InterPro" id="IPR007751">
    <property type="entry name" value="DUF676_lipase-like"/>
</dbReference>
<dbReference type="InterPro" id="IPR001680">
    <property type="entry name" value="WD40_rpt"/>
</dbReference>
<dbReference type="InterPro" id="IPR027417">
    <property type="entry name" value="P-loop_NTPase"/>
</dbReference>
<dbReference type="Pfam" id="PF22939">
    <property type="entry name" value="WHD_GPIID"/>
    <property type="match status" value="1"/>
</dbReference>
<reference evidence="8" key="2">
    <citation type="submission" date="2023-06" db="EMBL/GenBank/DDBJ databases">
        <authorList>
            <consortium name="Lawrence Berkeley National Laboratory"/>
            <person name="Haridas S."/>
            <person name="Hensen N."/>
            <person name="Bonometti L."/>
            <person name="Westerberg I."/>
            <person name="Brannstrom I.O."/>
            <person name="Guillou S."/>
            <person name="Cros-Aarteil S."/>
            <person name="Calhoun S."/>
            <person name="Kuo A."/>
            <person name="Mondo S."/>
            <person name="Pangilinan J."/>
            <person name="Riley R."/>
            <person name="Labutti K."/>
            <person name="Andreopoulos B."/>
            <person name="Lipzen A."/>
            <person name="Chen C."/>
            <person name="Yanf M."/>
            <person name="Daum C."/>
            <person name="Ng V."/>
            <person name="Clum A."/>
            <person name="Steindorff A."/>
            <person name="Ohm R."/>
            <person name="Martin F."/>
            <person name="Silar P."/>
            <person name="Natvig D."/>
            <person name="Lalanne C."/>
            <person name="Gautier V."/>
            <person name="Ament-Velasquez S.L."/>
            <person name="Kruys A."/>
            <person name="Hutchinson M.I."/>
            <person name="Powell A.J."/>
            <person name="Barry K."/>
            <person name="Miller A.N."/>
            <person name="Grigoriev I.V."/>
            <person name="Debuchy R."/>
            <person name="Gladieux P."/>
            <person name="Thoren M.H."/>
            <person name="Johannesson H."/>
        </authorList>
    </citation>
    <scope>NUCLEOTIDE SEQUENCE</scope>
    <source>
        <strain evidence="8">CBS 168.71</strain>
    </source>
</reference>
<evidence type="ECO:0000313" key="8">
    <source>
        <dbReference type="EMBL" id="KAK3294140.1"/>
    </source>
</evidence>
<feature type="domain" description="GPI inositol-deacylase winged helix" evidence="6">
    <location>
        <begin position="631"/>
        <end position="719"/>
    </location>
</feature>
<dbReference type="Pfam" id="PF24883">
    <property type="entry name" value="NPHP3_N"/>
    <property type="match status" value="1"/>
</dbReference>
<evidence type="ECO:0000256" key="4">
    <source>
        <dbReference type="SAM" id="MobiDB-lite"/>
    </source>
</evidence>
<feature type="domain" description="Nephrocystin 3-like N-terminal" evidence="7">
    <location>
        <begin position="368"/>
        <end position="530"/>
    </location>
</feature>
<dbReference type="SUPFAM" id="SSF52540">
    <property type="entry name" value="P-loop containing nucleoside triphosphate hydrolases"/>
    <property type="match status" value="1"/>
</dbReference>
<dbReference type="SUPFAM" id="SSF50978">
    <property type="entry name" value="WD40 repeat-like"/>
    <property type="match status" value="2"/>
</dbReference>
<organism evidence="8 9">
    <name type="scientific">Chaetomium fimeti</name>
    <dbReference type="NCBI Taxonomy" id="1854472"/>
    <lineage>
        <taxon>Eukaryota</taxon>
        <taxon>Fungi</taxon>
        <taxon>Dikarya</taxon>
        <taxon>Ascomycota</taxon>
        <taxon>Pezizomycotina</taxon>
        <taxon>Sordariomycetes</taxon>
        <taxon>Sordariomycetidae</taxon>
        <taxon>Sordariales</taxon>
        <taxon>Chaetomiaceae</taxon>
        <taxon>Chaetomium</taxon>
    </lineage>
</organism>
<feature type="domain" description="DUF676" evidence="5">
    <location>
        <begin position="80"/>
        <end position="214"/>
    </location>
</feature>
<reference evidence="8" key="1">
    <citation type="journal article" date="2023" name="Mol. Phylogenet. Evol.">
        <title>Genome-scale phylogeny and comparative genomics of the fungal order Sordariales.</title>
        <authorList>
            <person name="Hensen N."/>
            <person name="Bonometti L."/>
            <person name="Westerberg I."/>
            <person name="Brannstrom I.O."/>
            <person name="Guillou S."/>
            <person name="Cros-Aarteil S."/>
            <person name="Calhoun S."/>
            <person name="Haridas S."/>
            <person name="Kuo A."/>
            <person name="Mondo S."/>
            <person name="Pangilinan J."/>
            <person name="Riley R."/>
            <person name="LaButti K."/>
            <person name="Andreopoulos B."/>
            <person name="Lipzen A."/>
            <person name="Chen C."/>
            <person name="Yan M."/>
            <person name="Daum C."/>
            <person name="Ng V."/>
            <person name="Clum A."/>
            <person name="Steindorff A."/>
            <person name="Ohm R.A."/>
            <person name="Martin F."/>
            <person name="Silar P."/>
            <person name="Natvig D.O."/>
            <person name="Lalanne C."/>
            <person name="Gautier V."/>
            <person name="Ament-Velasquez S.L."/>
            <person name="Kruys A."/>
            <person name="Hutchinson M.I."/>
            <person name="Powell A.J."/>
            <person name="Barry K."/>
            <person name="Miller A.N."/>
            <person name="Grigoriev I.V."/>
            <person name="Debuchy R."/>
            <person name="Gladieux P."/>
            <person name="Hiltunen Thoren M."/>
            <person name="Johannesson H."/>
        </authorList>
    </citation>
    <scope>NUCLEOTIDE SEQUENCE</scope>
    <source>
        <strain evidence="8">CBS 168.71</strain>
    </source>
</reference>
<keyword evidence="2" id="KW-0677">Repeat</keyword>
<feature type="region of interest" description="Disordered" evidence="4">
    <location>
        <begin position="1"/>
        <end position="34"/>
    </location>
</feature>
<dbReference type="PROSITE" id="PS50082">
    <property type="entry name" value="WD_REPEATS_2"/>
    <property type="match status" value="1"/>
</dbReference>
<dbReference type="InterPro" id="IPR054471">
    <property type="entry name" value="GPIID_WHD"/>
</dbReference>
<dbReference type="SMART" id="SM00320">
    <property type="entry name" value="WD40"/>
    <property type="match status" value="7"/>
</dbReference>
<evidence type="ECO:0000259" key="6">
    <source>
        <dbReference type="Pfam" id="PF22939"/>
    </source>
</evidence>
<evidence type="ECO:0000256" key="2">
    <source>
        <dbReference type="ARBA" id="ARBA00022737"/>
    </source>
</evidence>
<dbReference type="InterPro" id="IPR036322">
    <property type="entry name" value="WD40_repeat_dom_sf"/>
</dbReference>
<dbReference type="PANTHER" id="PTHR10039:SF16">
    <property type="entry name" value="GPI INOSITOL-DEACYLASE"/>
    <property type="match status" value="1"/>
</dbReference>
<evidence type="ECO:0000259" key="7">
    <source>
        <dbReference type="Pfam" id="PF24883"/>
    </source>
</evidence>
<dbReference type="GeneID" id="87840975"/>
<dbReference type="InterPro" id="IPR056884">
    <property type="entry name" value="NPHP3-like_N"/>
</dbReference>
<comment type="caution">
    <text evidence="8">The sequence shown here is derived from an EMBL/GenBank/DDBJ whole genome shotgun (WGS) entry which is preliminary data.</text>
</comment>
<evidence type="ECO:0008006" key="10">
    <source>
        <dbReference type="Google" id="ProtNLM"/>
    </source>
</evidence>
<gene>
    <name evidence="8" type="ORF">B0H64DRAFT_399777</name>
</gene>
<accession>A0AAE0LR19</accession>
<feature type="repeat" description="WD" evidence="3">
    <location>
        <begin position="1130"/>
        <end position="1165"/>
    </location>
</feature>
<name>A0AAE0LR19_9PEZI</name>
<keyword evidence="3" id="KW-0853">WD repeat</keyword>
<dbReference type="Gene3D" id="3.40.50.1820">
    <property type="entry name" value="alpha/beta hydrolase"/>
    <property type="match status" value="1"/>
</dbReference>
<dbReference type="Gene3D" id="2.130.10.10">
    <property type="entry name" value="YVTN repeat-like/Quinoprotein amine dehydrogenase"/>
    <property type="match status" value="3"/>
</dbReference>
<evidence type="ECO:0000256" key="3">
    <source>
        <dbReference type="PROSITE-ProRule" id="PRU00221"/>
    </source>
</evidence>
<feature type="compositionally biased region" description="Polar residues" evidence="4">
    <location>
        <begin position="1"/>
        <end position="19"/>
    </location>
</feature>
<evidence type="ECO:0000259" key="5">
    <source>
        <dbReference type="Pfam" id="PF05057"/>
    </source>
</evidence>
<dbReference type="InterPro" id="IPR015943">
    <property type="entry name" value="WD40/YVTN_repeat-like_dom_sf"/>
</dbReference>
<dbReference type="InterPro" id="IPR029058">
    <property type="entry name" value="AB_hydrolase_fold"/>
</dbReference>
<dbReference type="Pfam" id="PF05057">
    <property type="entry name" value="DUF676"/>
    <property type="match status" value="1"/>
</dbReference>
<keyword evidence="9" id="KW-1185">Reference proteome</keyword>
<evidence type="ECO:0000256" key="1">
    <source>
        <dbReference type="ARBA" id="ARBA00007920"/>
    </source>
</evidence>
<dbReference type="RefSeq" id="XP_062657654.1">
    <property type="nucleotide sequence ID" value="XM_062804027.1"/>
</dbReference>
<sequence>MAFQDASRSPVNPGQTADASSELPPHAELPAPPLGSSFIRRGLKSFSFSRKKTGPAEPQDTWGPLGLRVLHSPPNPLIDVIFVHGLRGGSVKTWCSSEDLQLFWPEAWLPRETHLQDARIHSFGYNSDWGNTTDTSLDLQDFGRALLGEMWTSPVLVNGKETPILLVGHSMGGLVIKKAYILARQSDRTRELAGRIRCMFFLATPHHGSDYANLLNSILRASTILSPKQYVADIARDSAAITLINDEFEPYVEDLRTWSFYETIKTRIGVNYGMVVEKSSAVIGHKNEITHPVNADHRNICKFDSPSHPNYVLIRNCLVHAAQSLLGDALKQRADEIKLQMTVLGNFLQTTHSSEDDLNTIESKKTKGSCHWLTSLDSFKDWQALESELPVYHWLTGQAGVGKSVLTTHVIRHLRGQGVVTCYYFFRHGQEARQTTSSLLRALAFQLALLHPPVRETLFAIQKAGVRLDKDDERAIWQKLFANGIFQVPISTTQYWVIDGLDECVDSERLLLLLQTLASNFSIRIFFSSRRLPDLEKHVTRSQSPVYRHHITREQTKADIKQFVENNSAELPVDPERRPALTDKLVDMSNGAFLWAELALDALRGVFGEEEIETVLSELPTGMTPLYGRILESMGKNRRQVRIIKAILEWTVCGVRPLSTTELHAILDYDLGSKVLSMERAVEELCGQLLQINNGRVQMIHATAREFLLGETSNLDFRVDQGATNEHLATVCLKYLTSDEMRPPRHPALLSKRVPRSVFVDYACTYFSEHLVASSSSSDELLLLVDKFLGRNVLSWVEYIARERQDLYHITRACKNIQGFLERRKPAPLPLEESFRNVDEWRTDLSRIALKFGDNILQDPPAVYFLLPSLCPANSRIHKQFAPINRGWRLSGLSNASWDDCICFMDHRQSRAMSLASCDGLFAIGFKSGVVRLYQQSTYQVISSLNHGEPVKILKFSNSSHLVASGGYRHLKMWSVTGELLWSIPHGDPLSAIAFTEGDQWLVVANKHNTIITLEVNDGTRNRHDEDENAQDLNLKPKEGSWQIVISADICPRTELLTVARRGRPPEIWSIEADTMITTCHLARDKPNVPIMSASRVLFNPNRAIELLAVSYQDGELAIFDTWAGGDREVKSLSADSLTLAATADGRTLASGDGRGTIKLWDFESLTLLYCIKSTDYEVRTLAFSGDGLHLYDIRDTKTKIWEPAVLVHRSIHDQDRFGELAPPPAPAVGRHREVNDIMTIHGPPDAGCIFAGMDDGSVVSYDWETGHMVSTLYSHRRYTFVTSISWNPFMIASSDATNKIEVHSLGKSLPGIWSSAGKQFEKVAEGNQTIQKLLLHPRESWLLVLQARRSMTVDLRTGQEYPIPAHTGDDHRAWAWLCQTPDSTLLLGARACEVDIRIFDKPASLDDWRDRKWHPTSSGKGLEQPIDKIEVDKQQKYIAILLEAAGHDSHVPRLLVYGATYMEDETEGGILTFPEILSVPALAMKTFLGFYGSRIVYLDHRLWIRTIDLSRVVTNTAFDAVPSERYTFIPPEYVSGNNGVDGAVTGIGSVVFPKDGEMVVLRNLFKWPFTAEPAKLRASF</sequence>
<protein>
    <recommendedName>
        <fullName evidence="10">GPI inositol-deacylase</fullName>
    </recommendedName>
</protein>
<proteinExistence type="inferred from homology"/>
<dbReference type="Proteomes" id="UP001278766">
    <property type="component" value="Unassembled WGS sequence"/>
</dbReference>
<dbReference type="EMBL" id="JAUEPN010000005">
    <property type="protein sequence ID" value="KAK3294140.1"/>
    <property type="molecule type" value="Genomic_DNA"/>
</dbReference>
<evidence type="ECO:0000313" key="9">
    <source>
        <dbReference type="Proteomes" id="UP001278766"/>
    </source>
</evidence>